<name>A0A1I5AB61_9MICO</name>
<keyword evidence="1" id="KW-0472">Membrane</keyword>
<evidence type="ECO:0000313" key="2">
    <source>
        <dbReference type="EMBL" id="SFN59821.1"/>
    </source>
</evidence>
<keyword evidence="1" id="KW-0812">Transmembrane</keyword>
<evidence type="ECO:0000256" key="1">
    <source>
        <dbReference type="SAM" id="Phobius"/>
    </source>
</evidence>
<dbReference type="RefSeq" id="WP_090709907.1">
    <property type="nucleotide sequence ID" value="NZ_FOVM01000003.1"/>
</dbReference>
<keyword evidence="3" id="KW-1185">Reference proteome</keyword>
<keyword evidence="1" id="KW-1133">Transmembrane helix</keyword>
<dbReference type="AlphaFoldDB" id="A0A1I5AB61"/>
<dbReference type="STRING" id="995034.SAMN05216219_1323"/>
<feature type="transmembrane region" description="Helical" evidence="1">
    <location>
        <begin position="88"/>
        <end position="109"/>
    </location>
</feature>
<evidence type="ECO:0000313" key="3">
    <source>
        <dbReference type="Proteomes" id="UP000198867"/>
    </source>
</evidence>
<feature type="transmembrane region" description="Helical" evidence="1">
    <location>
        <begin position="7"/>
        <end position="32"/>
    </location>
</feature>
<dbReference type="Proteomes" id="UP000198867">
    <property type="component" value="Unassembled WGS sequence"/>
</dbReference>
<protein>
    <recommendedName>
        <fullName evidence="4">DUF2975 domain-containing protein</fullName>
    </recommendedName>
</protein>
<dbReference type="OrthoDB" id="3240470at2"/>
<reference evidence="3" key="1">
    <citation type="submission" date="2016-10" db="EMBL/GenBank/DDBJ databases">
        <authorList>
            <person name="Varghese N."/>
            <person name="Submissions S."/>
        </authorList>
    </citation>
    <scope>NUCLEOTIDE SEQUENCE [LARGE SCALE GENOMIC DNA]</scope>
    <source>
        <strain evidence="3">CGMCC 1.11101</strain>
    </source>
</reference>
<sequence length="161" mass="17115">MGKLPILALRVVIALALIGSLGVQILMMPLIWADLEETDDRLRILLIVILVLGILTMQVSALCVWRLLTMVRRGSVFTRGAFRYVDTIIGAIAAGSILTFLLAILLAPGDAAPGIVGLICGAALVIAGVALIVLVLRALLAQAVARELEAEQLRSELNEVI</sequence>
<accession>A0A1I5AB61</accession>
<feature type="transmembrane region" description="Helical" evidence="1">
    <location>
        <begin position="115"/>
        <end position="136"/>
    </location>
</feature>
<dbReference type="InterPro" id="IPR021354">
    <property type="entry name" value="DUF2975"/>
</dbReference>
<dbReference type="EMBL" id="FOVM01000003">
    <property type="protein sequence ID" value="SFN59821.1"/>
    <property type="molecule type" value="Genomic_DNA"/>
</dbReference>
<feature type="transmembrane region" description="Helical" evidence="1">
    <location>
        <begin position="44"/>
        <end position="68"/>
    </location>
</feature>
<organism evidence="2 3">
    <name type="scientific">Mycetocola miduiensis</name>
    <dbReference type="NCBI Taxonomy" id="995034"/>
    <lineage>
        <taxon>Bacteria</taxon>
        <taxon>Bacillati</taxon>
        <taxon>Actinomycetota</taxon>
        <taxon>Actinomycetes</taxon>
        <taxon>Micrococcales</taxon>
        <taxon>Microbacteriaceae</taxon>
        <taxon>Mycetocola</taxon>
    </lineage>
</organism>
<gene>
    <name evidence="2" type="ORF">SAMN05216219_1323</name>
</gene>
<proteinExistence type="predicted"/>
<dbReference type="Pfam" id="PF11188">
    <property type="entry name" value="DUF2975"/>
    <property type="match status" value="1"/>
</dbReference>
<evidence type="ECO:0008006" key="4">
    <source>
        <dbReference type="Google" id="ProtNLM"/>
    </source>
</evidence>